<keyword evidence="1" id="KW-0805">Transcription regulation</keyword>
<organism evidence="5 6">
    <name type="scientific">Paenibacillus mucilaginosus (strain KNP414)</name>
    <dbReference type="NCBI Taxonomy" id="1036673"/>
    <lineage>
        <taxon>Bacteria</taxon>
        <taxon>Bacillati</taxon>
        <taxon>Bacillota</taxon>
        <taxon>Bacilli</taxon>
        <taxon>Bacillales</taxon>
        <taxon>Paenibacillaceae</taxon>
        <taxon>Paenibacillus</taxon>
    </lineage>
</organism>
<proteinExistence type="predicted"/>
<sequence>MEQSCPEVQKHSNICDVLQILGAKWAFLVIDELQKGPQRFKQLQRSVAVVKTQSLTDTLRHLEQTGIVRREVFPTVPVTVEYSLTEKGQDFHGVLKEMDRWALKWRIRDSQA</sequence>
<dbReference type="AlphaFoldDB" id="F8FNG1"/>
<dbReference type="PANTHER" id="PTHR33204">
    <property type="entry name" value="TRANSCRIPTIONAL REGULATOR, MARR FAMILY"/>
    <property type="match status" value="1"/>
</dbReference>
<dbReference type="PANTHER" id="PTHR33204:SF18">
    <property type="entry name" value="TRANSCRIPTIONAL REGULATORY PROTEIN"/>
    <property type="match status" value="1"/>
</dbReference>
<evidence type="ECO:0000256" key="2">
    <source>
        <dbReference type="ARBA" id="ARBA00023125"/>
    </source>
</evidence>
<protein>
    <submittedName>
        <fullName evidence="5">Transcriptional regulator, HxlR family</fullName>
    </submittedName>
</protein>
<dbReference type="RefSeq" id="WP_013914164.1">
    <property type="nucleotide sequence ID" value="NC_015690.1"/>
</dbReference>
<feature type="domain" description="HTH hxlR-type" evidence="4">
    <location>
        <begin position="5"/>
        <end position="110"/>
    </location>
</feature>
<reference evidence="6" key="1">
    <citation type="submission" date="2011-06" db="EMBL/GenBank/DDBJ databases">
        <title>Complete genome sequence of Paenibacillus mucilaginosus KNP414.</title>
        <authorList>
            <person name="Wang J."/>
            <person name="Hu S."/>
            <person name="Hu X."/>
            <person name="Zhang B."/>
            <person name="Dong D."/>
            <person name="Zhang S."/>
            <person name="Zhao K."/>
            <person name="Wu D."/>
        </authorList>
    </citation>
    <scope>NUCLEOTIDE SEQUENCE [LARGE SCALE GENOMIC DNA]</scope>
    <source>
        <strain evidence="6">KNP414</strain>
    </source>
</reference>
<evidence type="ECO:0000259" key="4">
    <source>
        <dbReference type="PROSITE" id="PS51118"/>
    </source>
</evidence>
<evidence type="ECO:0000313" key="6">
    <source>
        <dbReference type="Proteomes" id="UP000006620"/>
    </source>
</evidence>
<gene>
    <name evidence="5" type="ordered locus">KNP414_00373</name>
</gene>
<dbReference type="KEGG" id="pms:KNP414_00373"/>
<evidence type="ECO:0000256" key="3">
    <source>
        <dbReference type="ARBA" id="ARBA00023163"/>
    </source>
</evidence>
<accession>F8FNG1</accession>
<dbReference type="InterPro" id="IPR002577">
    <property type="entry name" value="HTH_HxlR"/>
</dbReference>
<dbReference type="HOGENOM" id="CLU_111585_5_3_9"/>
<dbReference type="PROSITE" id="PS51118">
    <property type="entry name" value="HTH_HXLR"/>
    <property type="match status" value="1"/>
</dbReference>
<dbReference type="Proteomes" id="UP000006620">
    <property type="component" value="Chromosome"/>
</dbReference>
<keyword evidence="3" id="KW-0804">Transcription</keyword>
<dbReference type="InterPro" id="IPR036390">
    <property type="entry name" value="WH_DNA-bd_sf"/>
</dbReference>
<dbReference type="Pfam" id="PF01638">
    <property type="entry name" value="HxlR"/>
    <property type="match status" value="1"/>
</dbReference>
<keyword evidence="2" id="KW-0238">DNA-binding</keyword>
<dbReference type="InterPro" id="IPR036388">
    <property type="entry name" value="WH-like_DNA-bd_sf"/>
</dbReference>
<dbReference type="SUPFAM" id="SSF46785">
    <property type="entry name" value="Winged helix' DNA-binding domain"/>
    <property type="match status" value="1"/>
</dbReference>
<dbReference type="PATRIC" id="fig|1036673.3.peg.327"/>
<evidence type="ECO:0000256" key="1">
    <source>
        <dbReference type="ARBA" id="ARBA00023015"/>
    </source>
</evidence>
<evidence type="ECO:0000313" key="5">
    <source>
        <dbReference type="EMBL" id="AEI38998.1"/>
    </source>
</evidence>
<dbReference type="Gene3D" id="1.10.10.10">
    <property type="entry name" value="Winged helix-like DNA-binding domain superfamily/Winged helix DNA-binding domain"/>
    <property type="match status" value="1"/>
</dbReference>
<reference evidence="5 6" key="2">
    <citation type="journal article" date="2013" name="Genome Announc.">
        <title>Genome Sequence of Growth-Improving Paenibacillus mucilaginosus Strain KNP414.</title>
        <authorList>
            <person name="Lu J.J."/>
            <person name="Wang J.F."/>
            <person name="Hu X.F."/>
        </authorList>
    </citation>
    <scope>NUCLEOTIDE SEQUENCE [LARGE SCALE GENOMIC DNA]</scope>
    <source>
        <strain evidence="5 6">KNP414</strain>
    </source>
</reference>
<dbReference type="EMBL" id="CP002869">
    <property type="protein sequence ID" value="AEI38998.1"/>
    <property type="molecule type" value="Genomic_DNA"/>
</dbReference>
<dbReference type="GO" id="GO:0003677">
    <property type="term" value="F:DNA binding"/>
    <property type="evidence" value="ECO:0007669"/>
    <property type="project" value="UniProtKB-KW"/>
</dbReference>
<name>F8FNG1_PAEMK</name>